<reference evidence="1" key="1">
    <citation type="submission" date="2013-05" db="EMBL/GenBank/DDBJ databases">
        <title>Genome assembly of Cystobacter fuscus DSM 2262.</title>
        <authorList>
            <person name="Sharma G."/>
            <person name="Khatri I."/>
            <person name="Kaur C."/>
            <person name="Mayilraj S."/>
            <person name="Subramanian S."/>
        </authorList>
    </citation>
    <scope>NUCLEOTIDE SEQUENCE [LARGE SCALE GENOMIC DNA]</scope>
    <source>
        <strain evidence="1">DSM 2262</strain>
    </source>
</reference>
<dbReference type="AlphaFoldDB" id="S9PF14"/>
<name>S9PF14_CYSF2</name>
<proteinExistence type="predicted"/>
<evidence type="ECO:0008006" key="3">
    <source>
        <dbReference type="Google" id="ProtNLM"/>
    </source>
</evidence>
<keyword evidence="2" id="KW-1185">Reference proteome</keyword>
<sequence length="350" mass="40284">MANGYPRFRLRGIPEVRVLMCPGGVQRPRRRLLARDVFRIVFYLPYDHPDISHGVSHAIDCYMRAVGEGPKTINYVSFSHDEGSALTAEQWGWVRLLLHNTRRWSFPDDYEDWKQREIEKRGFERGLLFTGSSGSRNGYELEYKARIPWRPDPEPTSVSLLTATLPTEFLERQGPGPVRQLVLDMASQLRFASGHAGLSLRLYWWLPREDEALRVGPLRYPGLDLRDAWRREEWMGLQVDGVHWLNFLGPHVLTQLGGANALRSRLRSSETTVVALDEERAVVSLGERPEVGDLSVGKSLPAYRELAQVLEPWLEPLVLRPSGEVAGQTRYTSLLLTEDEARRWWRRFLD</sequence>
<accession>S9PF14</accession>
<dbReference type="EMBL" id="ANAH02000011">
    <property type="protein sequence ID" value="EPX60967.1"/>
    <property type="molecule type" value="Genomic_DNA"/>
</dbReference>
<protein>
    <recommendedName>
        <fullName evidence="3">DUF3396 domain-containing protein</fullName>
    </recommendedName>
</protein>
<evidence type="ECO:0000313" key="1">
    <source>
        <dbReference type="EMBL" id="EPX60967.1"/>
    </source>
</evidence>
<comment type="caution">
    <text evidence="1">The sequence shown here is derived from an EMBL/GenBank/DDBJ whole genome shotgun (WGS) entry which is preliminary data.</text>
</comment>
<dbReference type="Pfam" id="PF11876">
    <property type="entry name" value="TsiV"/>
    <property type="match status" value="1"/>
</dbReference>
<organism evidence="1 2">
    <name type="scientific">Cystobacter fuscus (strain ATCC 25194 / DSM 2262 / NBRC 100088 / M29)</name>
    <dbReference type="NCBI Taxonomy" id="1242864"/>
    <lineage>
        <taxon>Bacteria</taxon>
        <taxon>Pseudomonadati</taxon>
        <taxon>Myxococcota</taxon>
        <taxon>Myxococcia</taxon>
        <taxon>Myxococcales</taxon>
        <taxon>Cystobacterineae</taxon>
        <taxon>Archangiaceae</taxon>
        <taxon>Cystobacter</taxon>
    </lineage>
</organism>
<dbReference type="InterPro" id="IPR021815">
    <property type="entry name" value="TsiV"/>
</dbReference>
<dbReference type="Proteomes" id="UP000011682">
    <property type="component" value="Unassembled WGS sequence"/>
</dbReference>
<evidence type="ECO:0000313" key="2">
    <source>
        <dbReference type="Proteomes" id="UP000011682"/>
    </source>
</evidence>
<gene>
    <name evidence="1" type="ORF">D187_001619</name>
</gene>